<accession>A0A7W4YEP9</accession>
<organism evidence="1 2">
    <name type="scientific">Pseudoclavibacter helvolus</name>
    <dbReference type="NCBI Taxonomy" id="255205"/>
    <lineage>
        <taxon>Bacteria</taxon>
        <taxon>Bacillati</taxon>
        <taxon>Actinomycetota</taxon>
        <taxon>Actinomycetes</taxon>
        <taxon>Micrococcales</taxon>
        <taxon>Microbacteriaceae</taxon>
        <taxon>Pseudoclavibacter</taxon>
    </lineage>
</organism>
<protein>
    <submittedName>
        <fullName evidence="1">Uncharacterized protein</fullName>
    </submittedName>
</protein>
<reference evidence="1 2" key="1">
    <citation type="submission" date="2020-08" db="EMBL/GenBank/DDBJ databases">
        <title>Sequencing the genomes of 1000 actinobacteria strains.</title>
        <authorList>
            <person name="Klenk H.-P."/>
        </authorList>
    </citation>
    <scope>NUCLEOTIDE SEQUENCE [LARGE SCALE GENOMIC DNA]</scope>
    <source>
        <strain evidence="1 2">DSM 20419</strain>
    </source>
</reference>
<comment type="caution">
    <text evidence="1">The sequence shown here is derived from an EMBL/GenBank/DDBJ whole genome shotgun (WGS) entry which is preliminary data.</text>
</comment>
<gene>
    <name evidence="1" type="ORF">FHX72_001936</name>
</gene>
<dbReference type="EMBL" id="JACHWJ010000002">
    <property type="protein sequence ID" value="MBB2957799.1"/>
    <property type="molecule type" value="Genomic_DNA"/>
</dbReference>
<evidence type="ECO:0000313" key="2">
    <source>
        <dbReference type="Proteomes" id="UP000545286"/>
    </source>
</evidence>
<proteinExistence type="predicted"/>
<keyword evidence="2" id="KW-1185">Reference proteome</keyword>
<dbReference type="Proteomes" id="UP000545286">
    <property type="component" value="Unassembled WGS sequence"/>
</dbReference>
<dbReference type="AlphaFoldDB" id="A0A7W4YEP9"/>
<name>A0A7W4YEP9_9MICO</name>
<dbReference type="RefSeq" id="WP_183624585.1">
    <property type="nucleotide sequence ID" value="NZ_JACHWJ010000002.1"/>
</dbReference>
<evidence type="ECO:0000313" key="1">
    <source>
        <dbReference type="EMBL" id="MBB2957799.1"/>
    </source>
</evidence>
<sequence length="391" mass="43123">MASRLPMILDALALAEGDPPVRRLVDAFGREPVAVAERSFGEPATHSRRLRFAAGGELILHDDMLVAVLLHTVPTTTATTVTSAIDLSEWLDGASNAATLDDLKKAIAGRRRFAGFGTPYFELDGGYARAEFKDHRGWNDPGNLVALAFTVEQPGLTCRPEDDDCPSCSELVMRDEAEELDVEKTVASLTQAVAAGNLKEDPSWVGLEDLLAMHGSGLMERVESQLTCQTCRRILCIALEKGPKSTVVYLALNEARRHRLGAIPPVEDWGSAERIAQERDAMHYVDHEPGRWFLVEQGDQLYLDARYVVSDMVDDSALIALDDAETERYRSTGRTFLASLAERIHNGSPHREASPFFPRDLKRGPEGAAYRDAVSKAIVNHTWLARQRSES</sequence>